<feature type="compositionally biased region" description="Polar residues" evidence="1">
    <location>
        <begin position="394"/>
        <end position="408"/>
    </location>
</feature>
<keyword evidence="3" id="KW-1185">Reference proteome</keyword>
<feature type="compositionally biased region" description="Acidic residues" evidence="1">
    <location>
        <begin position="138"/>
        <end position="154"/>
    </location>
</feature>
<reference evidence="2 3" key="2">
    <citation type="submission" date="2018-11" db="EMBL/GenBank/DDBJ databases">
        <authorList>
            <consortium name="Pathogen Informatics"/>
        </authorList>
    </citation>
    <scope>NUCLEOTIDE SEQUENCE [LARGE SCALE GENOMIC DNA]</scope>
</reference>
<evidence type="ECO:0000313" key="4">
    <source>
        <dbReference type="WBParaSite" id="ASIM_0001372601-mRNA-1"/>
    </source>
</evidence>
<evidence type="ECO:0000256" key="1">
    <source>
        <dbReference type="SAM" id="MobiDB-lite"/>
    </source>
</evidence>
<organism evidence="4">
    <name type="scientific">Anisakis simplex</name>
    <name type="common">Herring worm</name>
    <dbReference type="NCBI Taxonomy" id="6269"/>
    <lineage>
        <taxon>Eukaryota</taxon>
        <taxon>Metazoa</taxon>
        <taxon>Ecdysozoa</taxon>
        <taxon>Nematoda</taxon>
        <taxon>Chromadorea</taxon>
        <taxon>Rhabditida</taxon>
        <taxon>Spirurina</taxon>
        <taxon>Ascaridomorpha</taxon>
        <taxon>Ascaridoidea</taxon>
        <taxon>Anisakidae</taxon>
        <taxon>Anisakis</taxon>
        <taxon>Anisakis simplex complex</taxon>
    </lineage>
</organism>
<feature type="compositionally biased region" description="Low complexity" evidence="1">
    <location>
        <begin position="427"/>
        <end position="440"/>
    </location>
</feature>
<feature type="region of interest" description="Disordered" evidence="1">
    <location>
        <begin position="268"/>
        <end position="310"/>
    </location>
</feature>
<feature type="region of interest" description="Disordered" evidence="1">
    <location>
        <begin position="1"/>
        <end position="161"/>
    </location>
</feature>
<accession>A0A0M3JZ25</accession>
<name>A0A0M3JZ25_ANISI</name>
<gene>
    <name evidence="2" type="ORF">ASIM_LOCUS13154</name>
</gene>
<evidence type="ECO:0000313" key="2">
    <source>
        <dbReference type="EMBL" id="VDK49060.1"/>
    </source>
</evidence>
<dbReference type="OrthoDB" id="10036177at2759"/>
<dbReference type="WBParaSite" id="ASIM_0001372601-mRNA-1">
    <property type="protein sequence ID" value="ASIM_0001372601-mRNA-1"/>
    <property type="gene ID" value="ASIM_0001372601"/>
</dbReference>
<dbReference type="EMBL" id="UYRR01031326">
    <property type="protein sequence ID" value="VDK49060.1"/>
    <property type="molecule type" value="Genomic_DNA"/>
</dbReference>
<feature type="region of interest" description="Disordered" evidence="1">
    <location>
        <begin position="374"/>
        <end position="447"/>
    </location>
</feature>
<feature type="compositionally biased region" description="Low complexity" evidence="1">
    <location>
        <begin position="36"/>
        <end position="122"/>
    </location>
</feature>
<reference evidence="4" key="1">
    <citation type="submission" date="2017-02" db="UniProtKB">
        <authorList>
            <consortium name="WormBaseParasite"/>
        </authorList>
    </citation>
    <scope>IDENTIFICATION</scope>
</reference>
<feature type="compositionally biased region" description="Low complexity" evidence="1">
    <location>
        <begin position="298"/>
        <end position="309"/>
    </location>
</feature>
<protein>
    <submittedName>
        <fullName evidence="4">Protein aurora borealis</fullName>
    </submittedName>
</protein>
<sequence length="447" mass="48062">MSRLSKCPSAALLDASEGVLEDRPFEANATIKSRARSPYSGQSSSPFSSNISETELDASSLSPHSSCSSLNQLNTSTSNSQSKLLTTHPSSSVQQQQQSPLSLSNHPRPNSSDNINSSSTDSLIKMRVNHNAKKGDSSDDEADNDNEDTVEDDSNSSSNDVLNSRHFLQSFFGNNNSSINERLRNGNEGVLWRHHIEHTLPISHELLGRKFSLNSAIPNSQCYSPSTQQIVRNNITYSPSPSPTPSPTRRIMRSLSPIAVRQITKRRYTNTTAGGVDSDGESSTSGINGSAPKRACISSQQWSNGGSSSPLANERLSYLSALPSPDASLLSSSTSFPTADSRMNGIVSMAQTSFSAPQPPYRSIVDSNAQRLTPLVSPMDSDESISNVGDEEITSQSHSPPTPKQTVNKGCDDSFTYECVSNKNDETLSSSSSSASVNNNIRESESL</sequence>
<dbReference type="AlphaFoldDB" id="A0A0M3JZ25"/>
<evidence type="ECO:0000313" key="3">
    <source>
        <dbReference type="Proteomes" id="UP000267096"/>
    </source>
</evidence>
<proteinExistence type="predicted"/>
<dbReference type="Proteomes" id="UP000267096">
    <property type="component" value="Unassembled WGS sequence"/>
</dbReference>